<dbReference type="Pfam" id="PF00034">
    <property type="entry name" value="Cytochrom_C"/>
    <property type="match status" value="1"/>
</dbReference>
<dbReference type="InterPro" id="IPR009056">
    <property type="entry name" value="Cyt_c-like_dom"/>
</dbReference>
<dbReference type="InterPro" id="IPR002327">
    <property type="entry name" value="Cyt_c_1A/1B"/>
</dbReference>
<dbReference type="PROSITE" id="PS51007">
    <property type="entry name" value="CYTC"/>
    <property type="match status" value="1"/>
</dbReference>
<comment type="caution">
    <text evidence="9">The sequence shown here is derived from an EMBL/GenBank/DDBJ whole genome shotgun (WGS) entry which is preliminary data.</text>
</comment>
<dbReference type="Gene3D" id="1.10.760.10">
    <property type="entry name" value="Cytochrome c-like domain"/>
    <property type="match status" value="1"/>
</dbReference>
<keyword evidence="2 6" id="KW-0349">Heme</keyword>
<evidence type="ECO:0000256" key="6">
    <source>
        <dbReference type="PROSITE-ProRule" id="PRU00433"/>
    </source>
</evidence>
<dbReference type="Proteomes" id="UP001629246">
    <property type="component" value="Unassembled WGS sequence"/>
</dbReference>
<evidence type="ECO:0000259" key="8">
    <source>
        <dbReference type="PROSITE" id="PS51007"/>
    </source>
</evidence>
<dbReference type="InterPro" id="IPR036909">
    <property type="entry name" value="Cyt_c-like_dom_sf"/>
</dbReference>
<keyword evidence="5 6" id="KW-0408">Iron</keyword>
<evidence type="ECO:0000256" key="7">
    <source>
        <dbReference type="SAM" id="SignalP"/>
    </source>
</evidence>
<keyword evidence="4" id="KW-0249">Electron transport</keyword>
<evidence type="ECO:0000256" key="3">
    <source>
        <dbReference type="ARBA" id="ARBA00022723"/>
    </source>
</evidence>
<dbReference type="EMBL" id="JAQQFM010000003">
    <property type="protein sequence ID" value="MFL9923981.1"/>
    <property type="molecule type" value="Genomic_DNA"/>
</dbReference>
<dbReference type="PANTHER" id="PTHR11961">
    <property type="entry name" value="CYTOCHROME C"/>
    <property type="match status" value="1"/>
</dbReference>
<feature type="chain" id="PRO_5045931472" evidence="7">
    <location>
        <begin position="24"/>
        <end position="125"/>
    </location>
</feature>
<feature type="domain" description="Cytochrome c" evidence="8">
    <location>
        <begin position="25"/>
        <end position="125"/>
    </location>
</feature>
<evidence type="ECO:0000256" key="1">
    <source>
        <dbReference type="ARBA" id="ARBA00022448"/>
    </source>
</evidence>
<evidence type="ECO:0000313" key="10">
    <source>
        <dbReference type="Proteomes" id="UP001629246"/>
    </source>
</evidence>
<dbReference type="SUPFAM" id="SSF46626">
    <property type="entry name" value="Cytochrome c"/>
    <property type="match status" value="1"/>
</dbReference>
<keyword evidence="10" id="KW-1185">Reference proteome</keyword>
<sequence>MMKPTSLFLLLAIFTGLAQPALAAGDAVAGKSAFAKCASCHQVGPSARAGFGPQLSGVIGRRAGSTSDFKYSPAMRSSGIVWTEDTLRAFIKSPDEVVPGNKMRFFGIGSDKQIDNLLAYLRSAG</sequence>
<evidence type="ECO:0000256" key="4">
    <source>
        <dbReference type="ARBA" id="ARBA00022982"/>
    </source>
</evidence>
<accession>A0ABW9A526</accession>
<dbReference type="PRINTS" id="PR00604">
    <property type="entry name" value="CYTCHRMECIAB"/>
</dbReference>
<reference evidence="9 10" key="1">
    <citation type="journal article" date="2024" name="Chem. Sci.">
        <title>Discovery of megapolipeptins by genome mining of a Burkholderiales bacteria collection.</title>
        <authorList>
            <person name="Paulo B.S."/>
            <person name="Recchia M.J.J."/>
            <person name="Lee S."/>
            <person name="Fergusson C.H."/>
            <person name="Romanowski S.B."/>
            <person name="Hernandez A."/>
            <person name="Krull N."/>
            <person name="Liu D.Y."/>
            <person name="Cavanagh H."/>
            <person name="Bos A."/>
            <person name="Gray C.A."/>
            <person name="Murphy B.T."/>
            <person name="Linington R.G."/>
            <person name="Eustaquio A.S."/>
        </authorList>
    </citation>
    <scope>NUCLEOTIDE SEQUENCE [LARGE SCALE GENOMIC DNA]</scope>
    <source>
        <strain evidence="9 10">RL21-008-BIB-A</strain>
    </source>
</reference>
<evidence type="ECO:0000313" key="9">
    <source>
        <dbReference type="EMBL" id="MFL9923981.1"/>
    </source>
</evidence>
<name>A0ABW9A526_9BURK</name>
<keyword evidence="1" id="KW-0813">Transport</keyword>
<feature type="signal peptide" evidence="7">
    <location>
        <begin position="1"/>
        <end position="23"/>
    </location>
</feature>
<protein>
    <submittedName>
        <fullName evidence="9">Cytochrome c family protein</fullName>
    </submittedName>
</protein>
<gene>
    <name evidence="9" type="ORF">PQR62_06890</name>
</gene>
<evidence type="ECO:0000256" key="2">
    <source>
        <dbReference type="ARBA" id="ARBA00022617"/>
    </source>
</evidence>
<organism evidence="9 10">
    <name type="scientific">Herbaspirillum lusitanum</name>
    <dbReference type="NCBI Taxonomy" id="213312"/>
    <lineage>
        <taxon>Bacteria</taxon>
        <taxon>Pseudomonadati</taxon>
        <taxon>Pseudomonadota</taxon>
        <taxon>Betaproteobacteria</taxon>
        <taxon>Burkholderiales</taxon>
        <taxon>Oxalobacteraceae</taxon>
        <taxon>Herbaspirillum</taxon>
    </lineage>
</organism>
<proteinExistence type="predicted"/>
<keyword evidence="3 6" id="KW-0479">Metal-binding</keyword>
<evidence type="ECO:0000256" key="5">
    <source>
        <dbReference type="ARBA" id="ARBA00023004"/>
    </source>
</evidence>
<keyword evidence="7" id="KW-0732">Signal</keyword>